<reference evidence="2 3" key="1">
    <citation type="submission" date="2017-02" db="EMBL/GenBank/DDBJ databases">
        <title>Draft genome sequence of Haemophilus felis CCUG 31170 type strain.</title>
        <authorList>
            <person name="Engstrom-Jakobsson H."/>
            <person name="Salva-Serra F."/>
            <person name="Thorell K."/>
            <person name="Gonzales-Siles L."/>
            <person name="Karlsson R."/>
            <person name="Boulund F."/>
            <person name="Engstrand L."/>
            <person name="Kristiansson E."/>
            <person name="Moore E."/>
        </authorList>
    </citation>
    <scope>NUCLEOTIDE SEQUENCE [LARGE SCALE GENOMIC DNA]</scope>
    <source>
        <strain evidence="2 3">CCUG 31170</strain>
    </source>
</reference>
<evidence type="ECO:0000313" key="3">
    <source>
        <dbReference type="Proteomes" id="UP000190023"/>
    </source>
</evidence>
<sequence length="170" mass="19485">MIQTGDSHIDAQLQRYADNLNQWANDVDDLVVNIQRANAMNQRANVVAEQMRAQQKAQIQQQAEAQNQTPYYQRNIEDVFAEFTHNGLDENDFNNFVESNLQQANDELNQLKANPFKMGADFQQGLAEKKAYQEKLADAQARFDYWTQAKKQQAESVVILNKGRIAYAPC</sequence>
<name>A0A1T0B7M8_9PAST</name>
<evidence type="ECO:0000313" key="2">
    <source>
        <dbReference type="EMBL" id="OOS05761.1"/>
    </source>
</evidence>
<feature type="coiled-coil region" evidence="1">
    <location>
        <begin position="34"/>
        <end position="68"/>
    </location>
</feature>
<accession>A0A1T0B7M8</accession>
<gene>
    <name evidence="2" type="ORF">B0188_02995</name>
</gene>
<comment type="caution">
    <text evidence="2">The sequence shown here is derived from an EMBL/GenBank/DDBJ whole genome shotgun (WGS) entry which is preliminary data.</text>
</comment>
<feature type="coiled-coil region" evidence="1">
    <location>
        <begin position="94"/>
        <end position="142"/>
    </location>
</feature>
<dbReference type="AlphaFoldDB" id="A0A1T0B7M8"/>
<dbReference type="STRING" id="123822.B0188_02995"/>
<dbReference type="Proteomes" id="UP000190023">
    <property type="component" value="Unassembled WGS sequence"/>
</dbReference>
<dbReference type="EMBL" id="MUYB01000012">
    <property type="protein sequence ID" value="OOS05761.1"/>
    <property type="molecule type" value="Genomic_DNA"/>
</dbReference>
<keyword evidence="3" id="KW-1185">Reference proteome</keyword>
<keyword evidence="1" id="KW-0175">Coiled coil</keyword>
<proteinExistence type="predicted"/>
<organism evidence="2 3">
    <name type="scientific">[Haemophilus] felis</name>
    <dbReference type="NCBI Taxonomy" id="123822"/>
    <lineage>
        <taxon>Bacteria</taxon>
        <taxon>Pseudomonadati</taxon>
        <taxon>Pseudomonadota</taxon>
        <taxon>Gammaproteobacteria</taxon>
        <taxon>Pasteurellales</taxon>
        <taxon>Pasteurellaceae</taxon>
    </lineage>
</organism>
<protein>
    <submittedName>
        <fullName evidence="2">Uncharacterized protein</fullName>
    </submittedName>
</protein>
<evidence type="ECO:0000256" key="1">
    <source>
        <dbReference type="SAM" id="Coils"/>
    </source>
</evidence>